<dbReference type="PANTHER" id="PTHR22597">
    <property type="entry name" value="POLYCOMB GROUP PROTEIN"/>
    <property type="match status" value="1"/>
</dbReference>
<proteinExistence type="inferred from homology"/>
<sequence>MVLNPRNVLIKRRQQTEARDDLHCPWCSLNCMELYALLKHLKLSHPRFLFTYVPIPEGARIDVSVSELYDSTYVGNPHDMIRQPPGFAFSRRVPTQRTSVTNVIVCKPKRPLRNSLSEFLEIDDNDLNGPYDGQRPFVTGHNRLYHYSTTCLAMPPNAILEPLEEDQVDPPWLMIKICKMLDEFSDVNDGEKEFMKMWNLHVQHHTYVGDIQVNLALEMFFRGKFISSSLALQTIVKIQNLIKLKGQVIGAHEPLLSLRHLPSSSALKEPNSSPLPSQRAGGNDHHKKRMGEKVKMKNKKDLDVESSSTSSNNSSKKKKEETPKEDGIRKDFSGLFNRRKSQNSSQSSQSQDLEPTSTAESSFSNNIISKNQSQPIKSVNKTTTSSSSSVPASAPSPHS</sequence>
<protein>
    <submittedName>
        <fullName evidence="11">SUZ12</fullName>
    </submittedName>
</protein>
<dbReference type="AlphaFoldDB" id="A0A7R8GZL7"/>
<dbReference type="Proteomes" id="UP000675881">
    <property type="component" value="Chromosome 1"/>
</dbReference>
<keyword evidence="5" id="KW-0156">Chromatin regulator</keyword>
<evidence type="ECO:0000256" key="3">
    <source>
        <dbReference type="ARBA" id="ARBA00022771"/>
    </source>
</evidence>
<accession>A0A7R8GZL7</accession>
<dbReference type="CDD" id="cd21750">
    <property type="entry name" value="ZnB-Zn_SUZ12"/>
    <property type="match status" value="1"/>
</dbReference>
<dbReference type="OrthoDB" id="166746at2759"/>
<keyword evidence="6" id="KW-0805">Transcription regulation</keyword>
<feature type="compositionally biased region" description="Low complexity" evidence="8">
    <location>
        <begin position="342"/>
        <end position="351"/>
    </location>
</feature>
<evidence type="ECO:0000313" key="12">
    <source>
        <dbReference type="Proteomes" id="UP000675881"/>
    </source>
</evidence>
<keyword evidence="12" id="KW-1185">Reference proteome</keyword>
<evidence type="ECO:0000259" key="10">
    <source>
        <dbReference type="Pfam" id="PF23320"/>
    </source>
</evidence>
<dbReference type="EMBL" id="HG994580">
    <property type="protein sequence ID" value="CAF2754864.1"/>
    <property type="molecule type" value="Genomic_DNA"/>
</dbReference>
<dbReference type="InterPro" id="IPR019135">
    <property type="entry name" value="Polycomb_protein_VEFS-Box"/>
</dbReference>
<feature type="compositionally biased region" description="Low complexity" evidence="8">
    <location>
        <begin position="305"/>
        <end position="314"/>
    </location>
</feature>
<evidence type="ECO:0000256" key="7">
    <source>
        <dbReference type="ARBA" id="ARBA00023163"/>
    </source>
</evidence>
<dbReference type="GO" id="GO:0035098">
    <property type="term" value="C:ESC/E(Z) complex"/>
    <property type="evidence" value="ECO:0007669"/>
    <property type="project" value="TreeGrafter"/>
</dbReference>
<dbReference type="PANTHER" id="PTHR22597:SF0">
    <property type="entry name" value="POLYCOMB PROTEIN SUZ12"/>
    <property type="match status" value="1"/>
</dbReference>
<comment type="similarity">
    <text evidence="1">Belongs to the VEFS (VRN2-EMF2-FIS2-SU(Z)12) family.</text>
</comment>
<dbReference type="CDD" id="cd21551">
    <property type="entry name" value="VEFS-box_SUZ12"/>
    <property type="match status" value="1"/>
</dbReference>
<evidence type="ECO:0000256" key="1">
    <source>
        <dbReference type="ARBA" id="ARBA00007416"/>
    </source>
</evidence>
<keyword evidence="7" id="KW-0804">Transcription</keyword>
<feature type="region of interest" description="Disordered" evidence="8">
    <location>
        <begin position="264"/>
        <end position="399"/>
    </location>
</feature>
<dbReference type="GO" id="GO:0016586">
    <property type="term" value="C:RSC-type complex"/>
    <property type="evidence" value="ECO:0007669"/>
    <property type="project" value="TreeGrafter"/>
</dbReference>
<dbReference type="GO" id="GO:0031490">
    <property type="term" value="F:chromatin DNA binding"/>
    <property type="evidence" value="ECO:0007669"/>
    <property type="project" value="TreeGrafter"/>
</dbReference>
<dbReference type="GO" id="GO:0006325">
    <property type="term" value="P:chromatin organization"/>
    <property type="evidence" value="ECO:0007669"/>
    <property type="project" value="UniProtKB-KW"/>
</dbReference>
<feature type="compositionally biased region" description="Polar residues" evidence="8">
    <location>
        <begin position="352"/>
        <end position="381"/>
    </location>
</feature>
<keyword evidence="3" id="KW-0863">Zinc-finger</keyword>
<evidence type="ECO:0000256" key="8">
    <source>
        <dbReference type="SAM" id="MobiDB-lite"/>
    </source>
</evidence>
<dbReference type="GO" id="GO:0008270">
    <property type="term" value="F:zinc ion binding"/>
    <property type="evidence" value="ECO:0007669"/>
    <property type="project" value="UniProtKB-KW"/>
</dbReference>
<gene>
    <name evidence="11" type="ORF">LSAA_649</name>
</gene>
<evidence type="ECO:0000256" key="5">
    <source>
        <dbReference type="ARBA" id="ARBA00022853"/>
    </source>
</evidence>
<reference evidence="11" key="1">
    <citation type="submission" date="2021-02" db="EMBL/GenBank/DDBJ databases">
        <authorList>
            <person name="Bekaert M."/>
        </authorList>
    </citation>
    <scope>NUCLEOTIDE SEQUENCE</scope>
    <source>
        <strain evidence="11">IoA-00</strain>
    </source>
</reference>
<feature type="domain" description="Polycomb protein SUZ12-like zinc finger" evidence="10">
    <location>
        <begin position="11"/>
        <end position="67"/>
    </location>
</feature>
<evidence type="ECO:0000259" key="9">
    <source>
        <dbReference type="Pfam" id="PF09733"/>
    </source>
</evidence>
<evidence type="ECO:0000256" key="6">
    <source>
        <dbReference type="ARBA" id="ARBA00023015"/>
    </source>
</evidence>
<organism evidence="11 12">
    <name type="scientific">Lepeophtheirus salmonis</name>
    <name type="common">Salmon louse</name>
    <name type="synonym">Caligus salmonis</name>
    <dbReference type="NCBI Taxonomy" id="72036"/>
    <lineage>
        <taxon>Eukaryota</taxon>
        <taxon>Metazoa</taxon>
        <taxon>Ecdysozoa</taxon>
        <taxon>Arthropoda</taxon>
        <taxon>Crustacea</taxon>
        <taxon>Multicrustacea</taxon>
        <taxon>Hexanauplia</taxon>
        <taxon>Copepoda</taxon>
        <taxon>Siphonostomatoida</taxon>
        <taxon>Caligidae</taxon>
        <taxon>Lepeophtheirus</taxon>
    </lineage>
</organism>
<keyword evidence="4" id="KW-0862">Zinc</keyword>
<dbReference type="InterPro" id="IPR057540">
    <property type="entry name" value="Znf_SUZ12"/>
</dbReference>
<feature type="compositionally biased region" description="Low complexity" evidence="8">
    <location>
        <begin position="382"/>
        <end position="399"/>
    </location>
</feature>
<evidence type="ECO:0000256" key="4">
    <source>
        <dbReference type="ARBA" id="ARBA00022833"/>
    </source>
</evidence>
<name>A0A7R8GZL7_LEPSM</name>
<evidence type="ECO:0000256" key="2">
    <source>
        <dbReference type="ARBA" id="ARBA00022723"/>
    </source>
</evidence>
<feature type="domain" description="Polycomb protein VEFS-Box" evidence="9">
    <location>
        <begin position="134"/>
        <end position="236"/>
    </location>
</feature>
<dbReference type="Pfam" id="PF09733">
    <property type="entry name" value="VEFS-Box"/>
    <property type="match status" value="1"/>
</dbReference>
<keyword evidence="2" id="KW-0479">Metal-binding</keyword>
<feature type="compositionally biased region" description="Basic and acidic residues" evidence="8">
    <location>
        <begin position="318"/>
        <end position="332"/>
    </location>
</feature>
<dbReference type="Pfam" id="PF23320">
    <property type="entry name" value="Zn_SUZ12"/>
    <property type="match status" value="1"/>
</dbReference>
<feature type="compositionally biased region" description="Basic and acidic residues" evidence="8">
    <location>
        <begin position="291"/>
        <end position="303"/>
    </location>
</feature>
<evidence type="ECO:0000313" key="11">
    <source>
        <dbReference type="EMBL" id="CAF2754864.1"/>
    </source>
</evidence>